<feature type="compositionally biased region" description="Acidic residues" evidence="1">
    <location>
        <begin position="101"/>
        <end position="124"/>
    </location>
</feature>
<accession>A0ABC8R6T9</accession>
<comment type="caution">
    <text evidence="2">The sequence shown here is derived from an EMBL/GenBank/DDBJ whole genome shotgun (WGS) entry which is preliminary data.</text>
</comment>
<feature type="region of interest" description="Disordered" evidence="1">
    <location>
        <begin position="93"/>
        <end position="124"/>
    </location>
</feature>
<sequence>MEDNRSRANLIGAFEAIEGDVGDLSSWEFINASDDDEEDRFSYSSEDLEVEESKDPIPFGSPSSDISMESLSDQLQHCHQITKALDVDDDAVIDESNGGECFDEDEDGDEDDDGFDGDEYDEYDDELVPRWASDKFGKQRMKKLGKRVNPKMNNSRKVPCYYYNRVWA</sequence>
<protein>
    <submittedName>
        <fullName evidence="2">Uncharacterized protein</fullName>
    </submittedName>
</protein>
<evidence type="ECO:0000313" key="2">
    <source>
        <dbReference type="EMBL" id="CAK9140081.1"/>
    </source>
</evidence>
<organism evidence="2 3">
    <name type="scientific">Ilex paraguariensis</name>
    <name type="common">yerba mate</name>
    <dbReference type="NCBI Taxonomy" id="185542"/>
    <lineage>
        <taxon>Eukaryota</taxon>
        <taxon>Viridiplantae</taxon>
        <taxon>Streptophyta</taxon>
        <taxon>Embryophyta</taxon>
        <taxon>Tracheophyta</taxon>
        <taxon>Spermatophyta</taxon>
        <taxon>Magnoliopsida</taxon>
        <taxon>eudicotyledons</taxon>
        <taxon>Gunneridae</taxon>
        <taxon>Pentapetalae</taxon>
        <taxon>asterids</taxon>
        <taxon>campanulids</taxon>
        <taxon>Aquifoliales</taxon>
        <taxon>Aquifoliaceae</taxon>
        <taxon>Ilex</taxon>
    </lineage>
</organism>
<evidence type="ECO:0000313" key="3">
    <source>
        <dbReference type="Proteomes" id="UP001642360"/>
    </source>
</evidence>
<dbReference type="PANTHER" id="PTHR48213">
    <property type="entry name" value="VID27-LIKE PROTEIN"/>
    <property type="match status" value="1"/>
</dbReference>
<gene>
    <name evidence="2" type="ORF">ILEXP_LOCUS7503</name>
</gene>
<feature type="region of interest" description="Disordered" evidence="1">
    <location>
        <begin position="31"/>
        <end position="65"/>
    </location>
</feature>
<proteinExistence type="predicted"/>
<dbReference type="Proteomes" id="UP001642360">
    <property type="component" value="Unassembled WGS sequence"/>
</dbReference>
<dbReference type="EMBL" id="CAUOFW020001012">
    <property type="protein sequence ID" value="CAK9140081.1"/>
    <property type="molecule type" value="Genomic_DNA"/>
</dbReference>
<name>A0ABC8R6T9_9AQUA</name>
<dbReference type="PANTHER" id="PTHR48213:SF1">
    <property type="entry name" value="PROSTATIC SPERMINE-BINDING-LIKE PROTEIN"/>
    <property type="match status" value="1"/>
</dbReference>
<keyword evidence="3" id="KW-1185">Reference proteome</keyword>
<reference evidence="2 3" key="1">
    <citation type="submission" date="2024-02" db="EMBL/GenBank/DDBJ databases">
        <authorList>
            <person name="Vignale AGUSTIN F."/>
            <person name="Sosa J E."/>
            <person name="Modenutti C."/>
        </authorList>
    </citation>
    <scope>NUCLEOTIDE SEQUENCE [LARGE SCALE GENOMIC DNA]</scope>
</reference>
<evidence type="ECO:0000256" key="1">
    <source>
        <dbReference type="SAM" id="MobiDB-lite"/>
    </source>
</evidence>
<dbReference type="AlphaFoldDB" id="A0ABC8R6T9"/>